<dbReference type="CDD" id="cd03801">
    <property type="entry name" value="GT4_PimA-like"/>
    <property type="match status" value="1"/>
</dbReference>
<gene>
    <name evidence="2" type="ORF">KC909_02705</name>
</gene>
<dbReference type="GO" id="GO:0016757">
    <property type="term" value="F:glycosyltransferase activity"/>
    <property type="evidence" value="ECO:0007669"/>
    <property type="project" value="InterPro"/>
</dbReference>
<dbReference type="Pfam" id="PF16994">
    <property type="entry name" value="Glyco_trans_4_5"/>
    <property type="match status" value="1"/>
</dbReference>
<dbReference type="Pfam" id="PF00534">
    <property type="entry name" value="Glycos_transf_1"/>
    <property type="match status" value="1"/>
</dbReference>
<reference evidence="2" key="2">
    <citation type="journal article" date="2021" name="Microbiome">
        <title>Successional dynamics and alternative stable states in a saline activated sludge microbial community over 9 years.</title>
        <authorList>
            <person name="Wang Y."/>
            <person name="Ye J."/>
            <person name="Ju F."/>
            <person name="Liu L."/>
            <person name="Boyd J.A."/>
            <person name="Deng Y."/>
            <person name="Parks D.H."/>
            <person name="Jiang X."/>
            <person name="Yin X."/>
            <person name="Woodcroft B.J."/>
            <person name="Tyson G.W."/>
            <person name="Hugenholtz P."/>
            <person name="Polz M.F."/>
            <person name="Zhang T."/>
        </authorList>
    </citation>
    <scope>NUCLEOTIDE SEQUENCE</scope>
    <source>
        <strain evidence="2">HKST-UBA14</strain>
    </source>
</reference>
<dbReference type="Gene3D" id="3.40.50.2000">
    <property type="entry name" value="Glycogen Phosphorylase B"/>
    <property type="match status" value="2"/>
</dbReference>
<name>A0A955L5Y2_9BACT</name>
<dbReference type="EMBL" id="JAGQLK010000045">
    <property type="protein sequence ID" value="MCA9383253.1"/>
    <property type="molecule type" value="Genomic_DNA"/>
</dbReference>
<dbReference type="PANTHER" id="PTHR45947">
    <property type="entry name" value="SULFOQUINOVOSYL TRANSFERASE SQD2"/>
    <property type="match status" value="1"/>
</dbReference>
<dbReference type="InterPro" id="IPR001296">
    <property type="entry name" value="Glyco_trans_1"/>
</dbReference>
<evidence type="ECO:0000313" key="2">
    <source>
        <dbReference type="EMBL" id="MCA9383253.1"/>
    </source>
</evidence>
<dbReference type="InterPro" id="IPR041693">
    <property type="entry name" value="Glyco_trans_4_5"/>
</dbReference>
<proteinExistence type="predicted"/>
<protein>
    <submittedName>
        <fullName evidence="2">Glycosyltransferase family 4 protein</fullName>
    </submittedName>
</protein>
<evidence type="ECO:0000259" key="1">
    <source>
        <dbReference type="Pfam" id="PF00534"/>
    </source>
</evidence>
<organism evidence="2 3">
    <name type="scientific">Candidatus Dojkabacteria bacterium</name>
    <dbReference type="NCBI Taxonomy" id="2099670"/>
    <lineage>
        <taxon>Bacteria</taxon>
        <taxon>Candidatus Dojkabacteria</taxon>
    </lineage>
</organism>
<evidence type="ECO:0000313" key="3">
    <source>
        <dbReference type="Proteomes" id="UP000783287"/>
    </source>
</evidence>
<comment type="caution">
    <text evidence="2">The sequence shown here is derived from an EMBL/GenBank/DDBJ whole genome shotgun (WGS) entry which is preliminary data.</text>
</comment>
<dbReference type="SUPFAM" id="SSF53756">
    <property type="entry name" value="UDP-Glycosyltransferase/glycogen phosphorylase"/>
    <property type="match status" value="1"/>
</dbReference>
<feature type="domain" description="Glycosyl transferase family 1" evidence="1">
    <location>
        <begin position="175"/>
        <end position="346"/>
    </location>
</feature>
<dbReference type="InterPro" id="IPR050194">
    <property type="entry name" value="Glycosyltransferase_grp1"/>
</dbReference>
<sequence length="370" mass="42568">MSDSKSKHENKRILFVTHRLQWEGAPVSLFFMAKGFKNAGYEVDVVSPSEGPVRDLYEKEGMNCTIFNFMSDDELPESLKSYDLYFVNTIIGYKFINHLDLERDKVAWIIRESEREVHFKNNPDIDPALFGKVTKVLFVANSTKDMYIDLANDNFVTINNGMDLAEVDAHIEKTDKKEMRAKLGFAEDDKIIHIVGTVSPRKGQLDFTEAAVNIINKLGDTRLKFVIIGAGNVPLYDDQIRRVIERNKMEDQIMLLDSRGSWDYYSISNMYVCTSYIESFPRVTLEAMAFKLPIVSSEVYGLSEQMDHEKEALIYMAGDKVMLEDHMTRLIQNEELASTLASNARARLEREFTFDVMMDKYFNLVSEILN</sequence>
<dbReference type="PANTHER" id="PTHR45947:SF3">
    <property type="entry name" value="SULFOQUINOVOSYL TRANSFERASE SQD2"/>
    <property type="match status" value="1"/>
</dbReference>
<accession>A0A955L5Y2</accession>
<dbReference type="Proteomes" id="UP000783287">
    <property type="component" value="Unassembled WGS sequence"/>
</dbReference>
<dbReference type="AlphaFoldDB" id="A0A955L5Y2"/>
<reference evidence="2" key="1">
    <citation type="submission" date="2020-04" db="EMBL/GenBank/DDBJ databases">
        <authorList>
            <person name="Zhang T."/>
        </authorList>
    </citation>
    <scope>NUCLEOTIDE SEQUENCE</scope>
    <source>
        <strain evidence="2">HKST-UBA14</strain>
    </source>
</reference>